<name>A0A1E5P080_9ACTN</name>
<protein>
    <submittedName>
        <fullName evidence="2">Uncharacterized protein</fullName>
    </submittedName>
</protein>
<keyword evidence="1" id="KW-1133">Transmembrane helix</keyword>
<keyword evidence="1" id="KW-0472">Membrane</keyword>
<keyword evidence="1" id="KW-0812">Transmembrane</keyword>
<keyword evidence="3" id="KW-1185">Reference proteome</keyword>
<dbReference type="AlphaFoldDB" id="A0A1E5P080"/>
<evidence type="ECO:0000313" key="3">
    <source>
        <dbReference type="Proteomes" id="UP000095705"/>
    </source>
</evidence>
<organism evidence="2 3">
    <name type="scientific">Streptomyces subrutilus</name>
    <dbReference type="NCBI Taxonomy" id="36818"/>
    <lineage>
        <taxon>Bacteria</taxon>
        <taxon>Bacillati</taxon>
        <taxon>Actinomycetota</taxon>
        <taxon>Actinomycetes</taxon>
        <taxon>Kitasatosporales</taxon>
        <taxon>Streptomycetaceae</taxon>
        <taxon>Streptomyces</taxon>
    </lineage>
</organism>
<dbReference type="EMBL" id="MEHK01000002">
    <property type="protein sequence ID" value="OEJ22462.1"/>
    <property type="molecule type" value="Genomic_DNA"/>
</dbReference>
<evidence type="ECO:0000256" key="1">
    <source>
        <dbReference type="SAM" id="Phobius"/>
    </source>
</evidence>
<comment type="caution">
    <text evidence="2">The sequence shown here is derived from an EMBL/GenBank/DDBJ whole genome shotgun (WGS) entry which is preliminary data.</text>
</comment>
<gene>
    <name evidence="2" type="ORF">BGK67_33560</name>
</gene>
<dbReference type="Proteomes" id="UP000095705">
    <property type="component" value="Unassembled WGS sequence"/>
</dbReference>
<feature type="transmembrane region" description="Helical" evidence="1">
    <location>
        <begin position="115"/>
        <end position="138"/>
    </location>
</feature>
<proteinExistence type="predicted"/>
<accession>A0A1E5P080</accession>
<sequence>MAESRVTAAERRRLTQGFTGTVRDFQVRRERSVVSGDNEIEIWHFRIERHDDRGNRMDPVPVEMRGLTFSGSVSNGDEVHVSGRWRNGTLRVEEFTNLTTRAQVKGKSYGRLHKVALVIAVILMLAIAAFIVSNWIAIWTAPTGEPDDWLPTDWRTP</sequence>
<reference evidence="2 3" key="1">
    <citation type="submission" date="2016-08" db="EMBL/GenBank/DDBJ databases">
        <title>The complete genome of Streptomyces subrutilus 10-1-1.</title>
        <authorList>
            <person name="Chen X."/>
        </authorList>
    </citation>
    <scope>NUCLEOTIDE SEQUENCE [LARGE SCALE GENOMIC DNA]</scope>
    <source>
        <strain evidence="2 3">10-1-1</strain>
    </source>
</reference>
<evidence type="ECO:0000313" key="2">
    <source>
        <dbReference type="EMBL" id="OEJ22462.1"/>
    </source>
</evidence>